<gene>
    <name evidence="1" type="ORF">NCTC9601_03190</name>
</gene>
<accession>A0A2X1QI69</accession>
<protein>
    <submittedName>
        <fullName evidence="1">ABC transporter, periplasmmic iron binding protein</fullName>
    </submittedName>
</protein>
<evidence type="ECO:0000313" key="2">
    <source>
        <dbReference type="Proteomes" id="UP000251123"/>
    </source>
</evidence>
<sequence length="47" mass="5166">MNSTELYNRYISEQAAGGGSGDVVWSSSMDTALKLATEYAEQYASRR</sequence>
<organism evidence="1 2">
    <name type="scientific">Klebsiella pneumoniae</name>
    <dbReference type="NCBI Taxonomy" id="573"/>
    <lineage>
        <taxon>Bacteria</taxon>
        <taxon>Pseudomonadati</taxon>
        <taxon>Pseudomonadota</taxon>
        <taxon>Gammaproteobacteria</taxon>
        <taxon>Enterobacterales</taxon>
        <taxon>Enterobacteriaceae</taxon>
        <taxon>Klebsiella/Raoultella group</taxon>
        <taxon>Klebsiella</taxon>
        <taxon>Klebsiella pneumoniae complex</taxon>
    </lineage>
</organism>
<name>A0A2X1QI69_KLEPN</name>
<proteinExistence type="predicted"/>
<evidence type="ECO:0000313" key="1">
    <source>
        <dbReference type="EMBL" id="SPX56002.1"/>
    </source>
</evidence>
<dbReference type="Gene3D" id="3.40.190.10">
    <property type="entry name" value="Periplasmic binding protein-like II"/>
    <property type="match status" value="1"/>
</dbReference>
<dbReference type="Proteomes" id="UP000251123">
    <property type="component" value="Unassembled WGS sequence"/>
</dbReference>
<dbReference type="AlphaFoldDB" id="A0A2X1QI69"/>
<reference evidence="1 2" key="1">
    <citation type="submission" date="2018-06" db="EMBL/GenBank/DDBJ databases">
        <authorList>
            <consortium name="Pathogen Informatics"/>
            <person name="Doyle S."/>
        </authorList>
    </citation>
    <scope>NUCLEOTIDE SEQUENCE [LARGE SCALE GENOMIC DNA]</scope>
    <source>
        <strain evidence="1 2">NCTC9601</strain>
    </source>
</reference>
<dbReference type="EMBL" id="UASN01000020">
    <property type="protein sequence ID" value="SPX56002.1"/>
    <property type="molecule type" value="Genomic_DNA"/>
</dbReference>